<proteinExistence type="predicted"/>
<dbReference type="InterPro" id="IPR001296">
    <property type="entry name" value="Glyco_trans_1"/>
</dbReference>
<name>A0ABU8TRX3_9HYPH</name>
<dbReference type="PANTHER" id="PTHR45947">
    <property type="entry name" value="SULFOQUINOVOSYL TRANSFERASE SQD2"/>
    <property type="match status" value="1"/>
</dbReference>
<dbReference type="GO" id="GO:0016757">
    <property type="term" value="F:glycosyltransferase activity"/>
    <property type="evidence" value="ECO:0007669"/>
    <property type="project" value="UniProtKB-KW"/>
</dbReference>
<reference evidence="3 4" key="1">
    <citation type="submission" date="2024-02" db="EMBL/GenBank/DDBJ databases">
        <title>Roseibium algae sp. nov., isolated from marine alga (Grateloupia sp.), showing potential in myo-inositol conversion.</title>
        <authorList>
            <person name="Wang Y."/>
        </authorList>
    </citation>
    <scope>NUCLEOTIDE SEQUENCE [LARGE SCALE GENOMIC DNA]</scope>
    <source>
        <strain evidence="3 4">H3510</strain>
    </source>
</reference>
<dbReference type="EC" id="2.4.-.-" evidence="3"/>
<evidence type="ECO:0000313" key="3">
    <source>
        <dbReference type="EMBL" id="MEJ8476295.1"/>
    </source>
</evidence>
<evidence type="ECO:0000259" key="1">
    <source>
        <dbReference type="Pfam" id="PF00534"/>
    </source>
</evidence>
<dbReference type="SUPFAM" id="SSF53756">
    <property type="entry name" value="UDP-Glycosyltransferase/glycogen phosphorylase"/>
    <property type="match status" value="1"/>
</dbReference>
<keyword evidence="4" id="KW-1185">Reference proteome</keyword>
<feature type="domain" description="Glycosyltransferase subfamily 4-like N-terminal" evidence="2">
    <location>
        <begin position="33"/>
        <end position="196"/>
    </location>
</feature>
<dbReference type="InterPro" id="IPR050194">
    <property type="entry name" value="Glycosyltransferase_grp1"/>
</dbReference>
<dbReference type="Pfam" id="PF00534">
    <property type="entry name" value="Glycos_transf_1"/>
    <property type="match status" value="1"/>
</dbReference>
<keyword evidence="3" id="KW-0328">Glycosyltransferase</keyword>
<dbReference type="CDD" id="cd03801">
    <property type="entry name" value="GT4_PimA-like"/>
    <property type="match status" value="1"/>
</dbReference>
<dbReference type="RefSeq" id="WP_340276742.1">
    <property type="nucleotide sequence ID" value="NZ_JBAKIA010000016.1"/>
</dbReference>
<feature type="domain" description="Glycosyl transferase family 1" evidence="1">
    <location>
        <begin position="197"/>
        <end position="349"/>
    </location>
</feature>
<evidence type="ECO:0000313" key="4">
    <source>
        <dbReference type="Proteomes" id="UP001385499"/>
    </source>
</evidence>
<sequence length="388" mass="43070">MKVKPIVTLCANLSPDFSKVNLVHVVRQFAPMVGGLEDFVRNLVMRQLGQFASVKVITLDRLFTDLDYVLPHHEMIDGIEIVRIPFQGSPRYPVAPQVFRHLAGADLVHVHAIDFFYDALALTRPVHRHKMVATSHGGFFHTKAHSKLKKIWFNSVTRLSAHQYGGIACCSESDLELFAKIAPRRCRLIENGVELEKFANTASQKPVRHMVTVGRFSVNKRLDRVLDVLKRLVDENDSWKLDIIGSPSDLSIEALSAHVFERGLSDHVCLHTGLSNDEVGRVFARSSLFVSASDYEGFGIAMIEALSAGLVPVVHPNAAFKSLAGRHPGIHLTDFSNPVAAAQVIGEAMSQLECDPVLRSDVIDSAQQHSWSTTLQEYSQLYSDVLFA</sequence>
<organism evidence="3 4">
    <name type="scientific">Roseibium algae</name>
    <dbReference type="NCBI Taxonomy" id="3123038"/>
    <lineage>
        <taxon>Bacteria</taxon>
        <taxon>Pseudomonadati</taxon>
        <taxon>Pseudomonadota</taxon>
        <taxon>Alphaproteobacteria</taxon>
        <taxon>Hyphomicrobiales</taxon>
        <taxon>Stappiaceae</taxon>
        <taxon>Roseibium</taxon>
    </lineage>
</organism>
<dbReference type="EMBL" id="JBAKIA010000016">
    <property type="protein sequence ID" value="MEJ8476295.1"/>
    <property type="molecule type" value="Genomic_DNA"/>
</dbReference>
<dbReference type="PANTHER" id="PTHR45947:SF3">
    <property type="entry name" value="SULFOQUINOVOSYL TRANSFERASE SQD2"/>
    <property type="match status" value="1"/>
</dbReference>
<evidence type="ECO:0000259" key="2">
    <source>
        <dbReference type="Pfam" id="PF13439"/>
    </source>
</evidence>
<keyword evidence="3" id="KW-0808">Transferase</keyword>
<dbReference type="InterPro" id="IPR028098">
    <property type="entry name" value="Glyco_trans_4-like_N"/>
</dbReference>
<dbReference type="Gene3D" id="3.40.50.2000">
    <property type="entry name" value="Glycogen Phosphorylase B"/>
    <property type="match status" value="2"/>
</dbReference>
<protein>
    <submittedName>
        <fullName evidence="3">Glycosyltransferase family 4 protein</fullName>
        <ecNumber evidence="3">2.4.-.-</ecNumber>
    </submittedName>
</protein>
<gene>
    <name evidence="3" type="ORF">V6575_19560</name>
</gene>
<accession>A0ABU8TRX3</accession>
<dbReference type="Pfam" id="PF13439">
    <property type="entry name" value="Glyco_transf_4"/>
    <property type="match status" value="1"/>
</dbReference>
<dbReference type="Proteomes" id="UP001385499">
    <property type="component" value="Unassembled WGS sequence"/>
</dbReference>
<comment type="caution">
    <text evidence="3">The sequence shown here is derived from an EMBL/GenBank/DDBJ whole genome shotgun (WGS) entry which is preliminary data.</text>
</comment>